<sequence length="399" mass="46188">MKRILSRDVEFEGRQIETLHSFYDDNLDPILLPNLWLLHLSLNQAVYGWRKTGTKRRSQRTPKNVEIAFTQSDISENTAHNYVGHVFKLLNHINDKPLINVHYTEQLTSRFINDYLNNVLPECLDSIASVKAHQAGIAAYCNFLCALGIWPLEQNRPTTIYRKTRQYMADKDTRPRKINYITSDEYSDLLRTCTSKRDKLILSMGYEVGLRASENIGLELNDSGKHKGLRSLFEELESTPSKMQFEYILRAKYTKGSKTGAIYFDRELLQQMKDYHDGERAAMVEESGIDATTLFIRYDHTGKGQSISVEHASNMFKNIKKQLSYLNQSLSYHDLRHSFATILFHEELLDSNGQETRSESAALETVRKRLRHTEGSKTVHRYIRLRTVMLSRETGGQHE</sequence>
<keyword evidence="2" id="KW-0233">DNA recombination</keyword>
<accession>A0AAU9Q5I0</accession>
<dbReference type="GO" id="GO:0003677">
    <property type="term" value="F:DNA binding"/>
    <property type="evidence" value="ECO:0007669"/>
    <property type="project" value="InterPro"/>
</dbReference>
<dbReference type="InterPro" id="IPR013762">
    <property type="entry name" value="Integrase-like_cat_sf"/>
</dbReference>
<dbReference type="GO" id="GO:0015074">
    <property type="term" value="P:DNA integration"/>
    <property type="evidence" value="ECO:0007669"/>
    <property type="project" value="UniProtKB-KW"/>
</dbReference>
<dbReference type="Pfam" id="PF00589">
    <property type="entry name" value="Phage_integrase"/>
    <property type="match status" value="1"/>
</dbReference>
<feature type="domain" description="Tyr recombinase" evidence="3">
    <location>
        <begin position="176"/>
        <end position="395"/>
    </location>
</feature>
<evidence type="ECO:0000313" key="5">
    <source>
        <dbReference type="Proteomes" id="UP001295420"/>
    </source>
</evidence>
<dbReference type="Gene3D" id="1.10.443.10">
    <property type="entry name" value="Intergrase catalytic core"/>
    <property type="match status" value="1"/>
</dbReference>
<protein>
    <recommendedName>
        <fullName evidence="3">Tyr recombinase domain-containing protein</fullName>
    </recommendedName>
</protein>
<evidence type="ECO:0000259" key="3">
    <source>
        <dbReference type="PROSITE" id="PS51898"/>
    </source>
</evidence>
<comment type="caution">
    <text evidence="4">The sequence shown here is derived from an EMBL/GenBank/DDBJ whole genome shotgun (WGS) entry which is preliminary data.</text>
</comment>
<dbReference type="InterPro" id="IPR011010">
    <property type="entry name" value="DNA_brk_join_enz"/>
</dbReference>
<dbReference type="AlphaFoldDB" id="A0AAU9Q5I0"/>
<keyword evidence="1" id="KW-0229">DNA integration</keyword>
<dbReference type="RefSeq" id="WP_258476975.1">
    <property type="nucleotide sequence ID" value="NZ_CAKMTQ010000020.1"/>
</dbReference>
<dbReference type="InterPro" id="IPR050090">
    <property type="entry name" value="Tyrosine_recombinase_XerCD"/>
</dbReference>
<proteinExistence type="predicted"/>
<dbReference type="Proteomes" id="UP001295420">
    <property type="component" value="Unassembled WGS sequence"/>
</dbReference>
<evidence type="ECO:0000256" key="2">
    <source>
        <dbReference type="ARBA" id="ARBA00023172"/>
    </source>
</evidence>
<dbReference type="GO" id="GO:0006310">
    <property type="term" value="P:DNA recombination"/>
    <property type="evidence" value="ECO:0007669"/>
    <property type="project" value="UniProtKB-KW"/>
</dbReference>
<name>A0AAU9Q5I0_9VIBR</name>
<dbReference type="PANTHER" id="PTHR30349:SF64">
    <property type="entry name" value="PROPHAGE INTEGRASE INTD-RELATED"/>
    <property type="match status" value="1"/>
</dbReference>
<dbReference type="SUPFAM" id="SSF56349">
    <property type="entry name" value="DNA breaking-rejoining enzymes"/>
    <property type="match status" value="1"/>
</dbReference>
<gene>
    <name evidence="4" type="ORF">THF1D04_270039</name>
</gene>
<dbReference type="InterPro" id="IPR002104">
    <property type="entry name" value="Integrase_catalytic"/>
</dbReference>
<dbReference type="PANTHER" id="PTHR30349">
    <property type="entry name" value="PHAGE INTEGRASE-RELATED"/>
    <property type="match status" value="1"/>
</dbReference>
<reference evidence="4" key="1">
    <citation type="submission" date="2022-01" db="EMBL/GenBank/DDBJ databases">
        <authorList>
            <person name="Lagorce A."/>
        </authorList>
    </citation>
    <scope>NUCLEOTIDE SEQUENCE</scope>
    <source>
        <strain evidence="4">Th15_F1_D04</strain>
    </source>
</reference>
<evidence type="ECO:0000256" key="1">
    <source>
        <dbReference type="ARBA" id="ARBA00022908"/>
    </source>
</evidence>
<organism evidence="4 5">
    <name type="scientific">Vibrio owensii</name>
    <dbReference type="NCBI Taxonomy" id="696485"/>
    <lineage>
        <taxon>Bacteria</taxon>
        <taxon>Pseudomonadati</taxon>
        <taxon>Pseudomonadota</taxon>
        <taxon>Gammaproteobacteria</taxon>
        <taxon>Vibrionales</taxon>
        <taxon>Vibrionaceae</taxon>
        <taxon>Vibrio</taxon>
    </lineage>
</organism>
<dbReference type="CDD" id="cd00397">
    <property type="entry name" value="DNA_BRE_C"/>
    <property type="match status" value="1"/>
</dbReference>
<evidence type="ECO:0000313" key="4">
    <source>
        <dbReference type="EMBL" id="CAH1530105.1"/>
    </source>
</evidence>
<dbReference type="EMBL" id="CAKMTQ010000020">
    <property type="protein sequence ID" value="CAH1530105.1"/>
    <property type="molecule type" value="Genomic_DNA"/>
</dbReference>
<dbReference type="PROSITE" id="PS51898">
    <property type="entry name" value="TYR_RECOMBINASE"/>
    <property type="match status" value="1"/>
</dbReference>